<keyword evidence="1" id="KW-0472">Membrane</keyword>
<name>G5K339_9STRE</name>
<evidence type="ECO:0000313" key="2">
    <source>
        <dbReference type="EMBL" id="EHI69579.1"/>
    </source>
</evidence>
<dbReference type="AlphaFoldDB" id="G5K339"/>
<dbReference type="EMBL" id="AEUX02000006">
    <property type="protein sequence ID" value="EHI69579.1"/>
    <property type="molecule type" value="Genomic_DNA"/>
</dbReference>
<dbReference type="Proteomes" id="UP000003330">
    <property type="component" value="Unassembled WGS sequence"/>
</dbReference>
<dbReference type="OrthoDB" id="2224860at2"/>
<keyword evidence="1" id="KW-1133">Transmembrane helix</keyword>
<dbReference type="InterPro" id="IPR046010">
    <property type="entry name" value="DUF5966"/>
</dbReference>
<organism evidence="2 3">
    <name type="scientific">Streptococcus ictaluri 707-05</name>
    <dbReference type="NCBI Taxonomy" id="764299"/>
    <lineage>
        <taxon>Bacteria</taxon>
        <taxon>Bacillati</taxon>
        <taxon>Bacillota</taxon>
        <taxon>Bacilli</taxon>
        <taxon>Lactobacillales</taxon>
        <taxon>Streptococcaceae</taxon>
        <taxon>Streptococcus</taxon>
    </lineage>
</organism>
<dbReference type="STRING" id="764299.STRIC_1207"/>
<comment type="caution">
    <text evidence="2">The sequence shown here is derived from an EMBL/GenBank/DDBJ whole genome shotgun (WGS) entry which is preliminary data.</text>
</comment>
<sequence length="99" mass="11289">MQELMEQVLQGLFLMVALGAIFIILYKLLRVTAGLFLIGVIGGLAFVEIYGIYLFFTERYLYSKDLVANGIWSFSGFFIVFNCFILFVSISKIVKNRIV</sequence>
<keyword evidence="1" id="KW-0812">Transmembrane</keyword>
<reference evidence="2 3" key="1">
    <citation type="journal article" date="2014" name="Int. J. Syst. Evol. Microbiol.">
        <title>Phylogenomics and the dynamic genome evolution of the genus Streptococcus.</title>
        <authorList>
            <consortium name="The Broad Institute Genome Sequencing Platform"/>
            <person name="Richards V.P."/>
            <person name="Palmer S.R."/>
            <person name="Pavinski Bitar P.D."/>
            <person name="Qin X."/>
            <person name="Weinstock G.M."/>
            <person name="Highlander S.K."/>
            <person name="Town C.D."/>
            <person name="Burne R.A."/>
            <person name="Stanhope M.J."/>
        </authorList>
    </citation>
    <scope>NUCLEOTIDE SEQUENCE [LARGE SCALE GENOMIC DNA]</scope>
    <source>
        <strain evidence="2 3">707-05</strain>
    </source>
</reference>
<accession>G5K339</accession>
<proteinExistence type="predicted"/>
<evidence type="ECO:0000256" key="1">
    <source>
        <dbReference type="SAM" id="Phobius"/>
    </source>
</evidence>
<gene>
    <name evidence="2" type="ORF">STRIC_1207</name>
</gene>
<feature type="transmembrane region" description="Helical" evidence="1">
    <location>
        <begin position="12"/>
        <end position="29"/>
    </location>
</feature>
<feature type="transmembrane region" description="Helical" evidence="1">
    <location>
        <begin position="36"/>
        <end position="56"/>
    </location>
</feature>
<protein>
    <submittedName>
        <fullName evidence="2">Uncharacterized protein</fullName>
    </submittedName>
</protein>
<feature type="transmembrane region" description="Helical" evidence="1">
    <location>
        <begin position="71"/>
        <end position="90"/>
    </location>
</feature>
<dbReference type="Pfam" id="PF19391">
    <property type="entry name" value="DUF5966"/>
    <property type="match status" value="1"/>
</dbReference>
<keyword evidence="3" id="KW-1185">Reference proteome</keyword>
<evidence type="ECO:0000313" key="3">
    <source>
        <dbReference type="Proteomes" id="UP000003330"/>
    </source>
</evidence>
<dbReference type="RefSeq" id="WP_008089026.1">
    <property type="nucleotide sequence ID" value="NZ_AEUX02000006.1"/>
</dbReference>